<evidence type="ECO:0000313" key="6">
    <source>
        <dbReference type="Proteomes" id="UP001500979"/>
    </source>
</evidence>
<dbReference type="InterPro" id="IPR036390">
    <property type="entry name" value="WH_DNA-bd_sf"/>
</dbReference>
<comment type="caution">
    <text evidence="5">The sequence shown here is derived from an EMBL/GenBank/DDBJ whole genome shotgun (WGS) entry which is preliminary data.</text>
</comment>
<dbReference type="InterPro" id="IPR000524">
    <property type="entry name" value="Tscrpt_reg_HTH_GntR"/>
</dbReference>
<evidence type="ECO:0000259" key="4">
    <source>
        <dbReference type="PROSITE" id="PS50949"/>
    </source>
</evidence>
<name>A0ABN3VET4_9PSEU</name>
<protein>
    <recommendedName>
        <fullName evidence="4">HTH gntR-type domain-containing protein</fullName>
    </recommendedName>
</protein>
<dbReference type="SUPFAM" id="SSF48008">
    <property type="entry name" value="GntR ligand-binding domain-like"/>
    <property type="match status" value="1"/>
</dbReference>
<evidence type="ECO:0000256" key="2">
    <source>
        <dbReference type="ARBA" id="ARBA00023125"/>
    </source>
</evidence>
<dbReference type="CDD" id="cd07377">
    <property type="entry name" value="WHTH_GntR"/>
    <property type="match status" value="1"/>
</dbReference>
<keyword evidence="3" id="KW-0804">Transcription</keyword>
<dbReference type="InterPro" id="IPR036388">
    <property type="entry name" value="WH-like_DNA-bd_sf"/>
</dbReference>
<proteinExistence type="predicted"/>
<dbReference type="SMART" id="SM00895">
    <property type="entry name" value="FCD"/>
    <property type="match status" value="1"/>
</dbReference>
<dbReference type="InterPro" id="IPR011711">
    <property type="entry name" value="GntR_C"/>
</dbReference>
<keyword evidence="2" id="KW-0238">DNA-binding</keyword>
<accession>A0ABN3VET4</accession>
<gene>
    <name evidence="5" type="ORF">GCM10010470_36340</name>
</gene>
<dbReference type="Pfam" id="PF07729">
    <property type="entry name" value="FCD"/>
    <property type="match status" value="1"/>
</dbReference>
<evidence type="ECO:0000313" key="5">
    <source>
        <dbReference type="EMBL" id="GAA2797883.1"/>
    </source>
</evidence>
<dbReference type="InterPro" id="IPR008920">
    <property type="entry name" value="TF_FadR/GntR_C"/>
</dbReference>
<reference evidence="5 6" key="1">
    <citation type="journal article" date="2019" name="Int. J. Syst. Evol. Microbiol.">
        <title>The Global Catalogue of Microorganisms (GCM) 10K type strain sequencing project: providing services to taxonomists for standard genome sequencing and annotation.</title>
        <authorList>
            <consortium name="The Broad Institute Genomics Platform"/>
            <consortium name="The Broad Institute Genome Sequencing Center for Infectious Disease"/>
            <person name="Wu L."/>
            <person name="Ma J."/>
        </authorList>
    </citation>
    <scope>NUCLEOTIDE SEQUENCE [LARGE SCALE GENOMIC DNA]</scope>
    <source>
        <strain evidence="5 6">JCM 9383</strain>
    </source>
</reference>
<organism evidence="5 6">
    <name type="scientific">Saccharopolyspora taberi</name>
    <dbReference type="NCBI Taxonomy" id="60895"/>
    <lineage>
        <taxon>Bacteria</taxon>
        <taxon>Bacillati</taxon>
        <taxon>Actinomycetota</taxon>
        <taxon>Actinomycetes</taxon>
        <taxon>Pseudonocardiales</taxon>
        <taxon>Pseudonocardiaceae</taxon>
        <taxon>Saccharopolyspora</taxon>
    </lineage>
</organism>
<dbReference type="RefSeq" id="WP_344681160.1">
    <property type="nucleotide sequence ID" value="NZ_BAAAUX010000014.1"/>
</dbReference>
<dbReference type="Proteomes" id="UP001500979">
    <property type="component" value="Unassembled WGS sequence"/>
</dbReference>
<keyword evidence="6" id="KW-1185">Reference proteome</keyword>
<dbReference type="PANTHER" id="PTHR43537:SF45">
    <property type="entry name" value="GNTR FAMILY REGULATORY PROTEIN"/>
    <property type="match status" value="1"/>
</dbReference>
<dbReference type="PANTHER" id="PTHR43537">
    <property type="entry name" value="TRANSCRIPTIONAL REGULATOR, GNTR FAMILY"/>
    <property type="match status" value="1"/>
</dbReference>
<sequence length="221" mass="24557">MPPKTSDAARSTRAYVVELLRDAIIEGRLAPGSRLGQDQLRAEFSASAAPVREALRELESEGLVTHYPNRGSFVAEIDPDEFREVLLPIRLHLERHAAHKVLADPPAGLWDDLDEIVTGMRGAADRGDLRAITEADVRFHRTLVEAAHSAHTARIWAGIESRVRMQFNRLGRPERRLSAIADEHRSLLDQLRGGDRESIDAELEAHIVTAAERLLSDAETS</sequence>
<keyword evidence="1" id="KW-0805">Transcription regulation</keyword>
<dbReference type="Pfam" id="PF00392">
    <property type="entry name" value="GntR"/>
    <property type="match status" value="1"/>
</dbReference>
<feature type="domain" description="HTH gntR-type" evidence="4">
    <location>
        <begin position="10"/>
        <end position="77"/>
    </location>
</feature>
<dbReference type="Gene3D" id="1.10.10.10">
    <property type="entry name" value="Winged helix-like DNA-binding domain superfamily/Winged helix DNA-binding domain"/>
    <property type="match status" value="1"/>
</dbReference>
<dbReference type="Gene3D" id="1.20.120.530">
    <property type="entry name" value="GntR ligand-binding domain-like"/>
    <property type="match status" value="1"/>
</dbReference>
<dbReference type="PROSITE" id="PS50949">
    <property type="entry name" value="HTH_GNTR"/>
    <property type="match status" value="1"/>
</dbReference>
<dbReference type="EMBL" id="BAAAUX010000014">
    <property type="protein sequence ID" value="GAA2797883.1"/>
    <property type="molecule type" value="Genomic_DNA"/>
</dbReference>
<evidence type="ECO:0000256" key="1">
    <source>
        <dbReference type="ARBA" id="ARBA00023015"/>
    </source>
</evidence>
<dbReference type="SMART" id="SM00345">
    <property type="entry name" value="HTH_GNTR"/>
    <property type="match status" value="1"/>
</dbReference>
<evidence type="ECO:0000256" key="3">
    <source>
        <dbReference type="ARBA" id="ARBA00023163"/>
    </source>
</evidence>
<dbReference type="SUPFAM" id="SSF46785">
    <property type="entry name" value="Winged helix' DNA-binding domain"/>
    <property type="match status" value="1"/>
</dbReference>